<feature type="transmembrane region" description="Helical" evidence="1">
    <location>
        <begin position="631"/>
        <end position="652"/>
    </location>
</feature>
<keyword evidence="3" id="KW-1185">Reference proteome</keyword>
<dbReference type="AlphaFoldDB" id="A0AAX4K7T8"/>
<feature type="transmembrane region" description="Helical" evidence="1">
    <location>
        <begin position="594"/>
        <end position="619"/>
    </location>
</feature>
<feature type="transmembrane region" description="Helical" evidence="1">
    <location>
        <begin position="138"/>
        <end position="155"/>
    </location>
</feature>
<evidence type="ECO:0000313" key="3">
    <source>
        <dbReference type="Proteomes" id="UP001358614"/>
    </source>
</evidence>
<protein>
    <submittedName>
        <fullName evidence="2">Uncharacterized protein</fullName>
    </submittedName>
</protein>
<feature type="transmembrane region" description="Helical" evidence="1">
    <location>
        <begin position="209"/>
        <end position="228"/>
    </location>
</feature>
<evidence type="ECO:0000313" key="2">
    <source>
        <dbReference type="EMBL" id="WWD02402.1"/>
    </source>
</evidence>
<feature type="transmembrane region" description="Helical" evidence="1">
    <location>
        <begin position="272"/>
        <end position="291"/>
    </location>
</feature>
<gene>
    <name evidence="2" type="ORF">V865_000441</name>
</gene>
<feature type="transmembrane region" description="Helical" evidence="1">
    <location>
        <begin position="557"/>
        <end position="582"/>
    </location>
</feature>
<proteinExistence type="predicted"/>
<dbReference type="GeneID" id="91099245"/>
<dbReference type="KEGG" id="ker:91099245"/>
<sequence>MGREYVDDHYFIDKRGRSPSQRMWDKTSTLGKIIYLIYIIPVFAILISLALLLSPFYLFIRKIRPLLPSTSLPDPSTKYIDKTTGKKRYSKYEWFGEDKEFPLYTLFVPLGKGPGLHRRTWEMFNYFIETYKMVLKQGLQVGGCLTAIIVGYMQVRMMIHDLNDPTVVDYSQEMPLTNYDPAERLRTDPECAYGVGTGIANWANGKEPLAWYTLYHIFILILCICLFGDELLNVRFGCFAPQWFRAGNGYTIMFLAAATLSTSPNWDYPETVQFRYLILVIIFIFGLYNVLRTLITSIGCSTSGYKHLDYRVGRKPLRFWTDSEWQDEYYRMNFIQPGKHERYFWTEHLQAKIGDWDFPLERRSREDIKAQIAHQKKMDPKYDDGRIQKVWQKSGKDLENQRGRLSRVVIHGGPKKMHDNFKRELEEMKRIHVPPNDPDNPPDEEMEKEIIKALDKDKGYFGIANWKPRTKSFGWWWFDVRRGYYMICAFGLFFLRIGICSFDLAAGTFYQYLEEYNQASDQWKINGGPSNDTCQYYKGSSVPIFVLPGGNAYSGVIAMYIWVGVWNTFLLGMCLAIFMVAISNNMWWGMHIGFLPITLIGPRMTSMSLGITLGFVALATLQQGFYFHNDAGIIFTKIVCYASIAGAALSIYPNEPLRPNFTRDPFWPWTSRFAFRRMDRKKWHYENKDMQDMGQ</sequence>
<keyword evidence="1" id="KW-0812">Transmembrane</keyword>
<keyword evidence="1" id="KW-0472">Membrane</keyword>
<accession>A0AAX4K7T8</accession>
<dbReference type="EMBL" id="CP144089">
    <property type="protein sequence ID" value="WWD02402.1"/>
    <property type="molecule type" value="Genomic_DNA"/>
</dbReference>
<evidence type="ECO:0000256" key="1">
    <source>
        <dbReference type="SAM" id="Phobius"/>
    </source>
</evidence>
<feature type="transmembrane region" description="Helical" evidence="1">
    <location>
        <begin position="33"/>
        <end position="60"/>
    </location>
</feature>
<feature type="transmembrane region" description="Helical" evidence="1">
    <location>
        <begin position="484"/>
        <end position="510"/>
    </location>
</feature>
<feature type="transmembrane region" description="Helical" evidence="1">
    <location>
        <begin position="249"/>
        <end position="266"/>
    </location>
</feature>
<dbReference type="Proteomes" id="UP001358614">
    <property type="component" value="Chromosome 1"/>
</dbReference>
<organism evidence="2 3">
    <name type="scientific">Kwoniella europaea PYCC6329</name>
    <dbReference type="NCBI Taxonomy" id="1423913"/>
    <lineage>
        <taxon>Eukaryota</taxon>
        <taxon>Fungi</taxon>
        <taxon>Dikarya</taxon>
        <taxon>Basidiomycota</taxon>
        <taxon>Agaricomycotina</taxon>
        <taxon>Tremellomycetes</taxon>
        <taxon>Tremellales</taxon>
        <taxon>Cryptococcaceae</taxon>
        <taxon>Kwoniella</taxon>
    </lineage>
</organism>
<reference evidence="2 3" key="1">
    <citation type="submission" date="2024-01" db="EMBL/GenBank/DDBJ databases">
        <title>Comparative genomics of Cryptococcus and Kwoniella reveals pathogenesis evolution and contrasting modes of karyotype evolution via chromosome fusion or intercentromeric recombination.</title>
        <authorList>
            <person name="Coelho M.A."/>
            <person name="David-Palma M."/>
            <person name="Shea T."/>
            <person name="Bowers K."/>
            <person name="McGinley-Smith S."/>
            <person name="Mohammad A.W."/>
            <person name="Gnirke A."/>
            <person name="Yurkov A.M."/>
            <person name="Nowrousian M."/>
            <person name="Sun S."/>
            <person name="Cuomo C.A."/>
            <person name="Heitman J."/>
        </authorList>
    </citation>
    <scope>NUCLEOTIDE SEQUENCE [LARGE SCALE GENOMIC DNA]</scope>
    <source>
        <strain evidence="2 3">PYCC6329</strain>
    </source>
</reference>
<dbReference type="RefSeq" id="XP_066080369.1">
    <property type="nucleotide sequence ID" value="XM_066224272.1"/>
</dbReference>
<name>A0AAX4K7T8_9TREE</name>
<keyword evidence="1" id="KW-1133">Transmembrane helix</keyword>